<keyword evidence="2" id="KW-1185">Reference proteome</keyword>
<dbReference type="EMBL" id="CP150096">
    <property type="protein sequence ID" value="WZN48982.1"/>
    <property type="molecule type" value="Genomic_DNA"/>
</dbReference>
<accession>A0ABZ2ZCG1</accession>
<evidence type="ECO:0000313" key="2">
    <source>
        <dbReference type="Proteomes" id="UP001449657"/>
    </source>
</evidence>
<evidence type="ECO:0000313" key="1">
    <source>
        <dbReference type="EMBL" id="WZN48982.1"/>
    </source>
</evidence>
<organism evidence="1 2">
    <name type="scientific">Chitinophaga caseinilytica</name>
    <dbReference type="NCBI Taxonomy" id="2267521"/>
    <lineage>
        <taxon>Bacteria</taxon>
        <taxon>Pseudomonadati</taxon>
        <taxon>Bacteroidota</taxon>
        <taxon>Chitinophagia</taxon>
        <taxon>Chitinophagales</taxon>
        <taxon>Chitinophagaceae</taxon>
        <taxon>Chitinophaga</taxon>
    </lineage>
</organism>
<name>A0ABZ2ZCG1_9BACT</name>
<sequence length="157" mass="18270">MSRILELAGLFDIPVVQNDPEYDPEVAPGLKDFCFHRKTDFLIQFTDKPTHAHEKPTSAGLTFSLQTFGIHGTHPIFLDFLDRLRSESDLYKKLYLIFASEWEVSDFNIRCMKVRMGQIRDYFSVHVGWQLVFYSAKSGNHQMEFDSPLIFEIEESV</sequence>
<proteinExistence type="predicted"/>
<reference evidence="1 2" key="1">
    <citation type="submission" date="2024-03" db="EMBL/GenBank/DDBJ databases">
        <title>Chitinophaga caseinilytica sp. nov., a casein hydrolysing bacterium isolated from forest soil.</title>
        <authorList>
            <person name="Lee D.S."/>
            <person name="Han D.M."/>
            <person name="Baek J.H."/>
            <person name="Choi D.G."/>
            <person name="Jeon J.H."/>
            <person name="Jeon C.O."/>
        </authorList>
    </citation>
    <scope>NUCLEOTIDE SEQUENCE [LARGE SCALE GENOMIC DNA]</scope>
    <source>
        <strain evidence="1 2">KACC 19118</strain>
    </source>
</reference>
<dbReference type="RefSeq" id="WP_341843557.1">
    <property type="nucleotide sequence ID" value="NZ_CP149792.1"/>
</dbReference>
<dbReference type="Proteomes" id="UP001449657">
    <property type="component" value="Chromosome"/>
</dbReference>
<gene>
    <name evidence="1" type="ORF">WJU22_12465</name>
</gene>
<protein>
    <submittedName>
        <fullName evidence="1">Uncharacterized protein</fullName>
    </submittedName>
</protein>